<feature type="domain" description="SecDF P1 head subdomain" evidence="12">
    <location>
        <begin position="131"/>
        <end position="226"/>
    </location>
</feature>
<dbReference type="GO" id="GO:0005886">
    <property type="term" value="C:plasma membrane"/>
    <property type="evidence" value="ECO:0007669"/>
    <property type="project" value="UniProtKB-SubCell"/>
</dbReference>
<evidence type="ECO:0000259" key="10">
    <source>
        <dbReference type="Pfam" id="PF02355"/>
    </source>
</evidence>
<dbReference type="AlphaFoldDB" id="A0A9D1LPV5"/>
<comment type="caution">
    <text evidence="13">The sequence shown here is derived from an EMBL/GenBank/DDBJ whole genome shotgun (WGS) entry which is preliminary data.</text>
</comment>
<keyword evidence="2 9" id="KW-0813">Transport</keyword>
<evidence type="ECO:0000256" key="8">
    <source>
        <dbReference type="ARBA" id="ARBA00023136"/>
    </source>
</evidence>
<dbReference type="InterPro" id="IPR048631">
    <property type="entry name" value="SecD_1st"/>
</dbReference>
<dbReference type="InterPro" id="IPR048634">
    <property type="entry name" value="SecD_SecF_C"/>
</dbReference>
<dbReference type="InterPro" id="IPR022813">
    <property type="entry name" value="SecD/SecF_arch_bac"/>
</dbReference>
<dbReference type="FunFam" id="1.20.1640.10:FF:000004">
    <property type="entry name" value="Protein translocase subunit SecD"/>
    <property type="match status" value="1"/>
</dbReference>
<dbReference type="EMBL" id="DVNK01000007">
    <property type="protein sequence ID" value="HIU45823.1"/>
    <property type="molecule type" value="Genomic_DNA"/>
</dbReference>
<feature type="domain" description="Protein translocase subunit SecDF P1" evidence="11">
    <location>
        <begin position="72"/>
        <end position="129"/>
    </location>
</feature>
<dbReference type="Pfam" id="PF02355">
    <property type="entry name" value="SecD_SecF_C"/>
    <property type="match status" value="1"/>
</dbReference>
<keyword evidence="3 9" id="KW-1003">Cell membrane</keyword>
<evidence type="ECO:0000313" key="13">
    <source>
        <dbReference type="EMBL" id="HIU45823.1"/>
    </source>
</evidence>
<feature type="transmembrane region" description="Helical" evidence="9">
    <location>
        <begin position="277"/>
        <end position="296"/>
    </location>
</feature>
<dbReference type="GO" id="GO:0015450">
    <property type="term" value="F:protein-transporting ATPase activity"/>
    <property type="evidence" value="ECO:0007669"/>
    <property type="project" value="InterPro"/>
</dbReference>
<proteinExistence type="inferred from homology"/>
<dbReference type="HAMAP" id="MF_01463_B">
    <property type="entry name" value="SecD_B"/>
    <property type="match status" value="1"/>
</dbReference>
<evidence type="ECO:0000256" key="7">
    <source>
        <dbReference type="ARBA" id="ARBA00023010"/>
    </source>
</evidence>
<evidence type="ECO:0000256" key="9">
    <source>
        <dbReference type="HAMAP-Rule" id="MF_01463"/>
    </source>
</evidence>
<dbReference type="SUPFAM" id="SSF82866">
    <property type="entry name" value="Multidrug efflux transporter AcrB transmembrane domain"/>
    <property type="match status" value="1"/>
</dbReference>
<dbReference type="Pfam" id="PF22599">
    <property type="entry name" value="SecDF_P1_head"/>
    <property type="match status" value="1"/>
</dbReference>
<dbReference type="PRINTS" id="PR00702">
    <property type="entry name" value="ACRIFLAVINRP"/>
</dbReference>
<comment type="caution">
    <text evidence="9">Lacks conserved residue(s) required for the propagation of feature annotation.</text>
</comment>
<dbReference type="GO" id="GO:0006605">
    <property type="term" value="P:protein targeting"/>
    <property type="evidence" value="ECO:0007669"/>
    <property type="project" value="UniProtKB-UniRule"/>
</dbReference>
<keyword evidence="6 9" id="KW-1133">Transmembrane helix</keyword>
<feature type="domain" description="Protein export membrane protein SecD/SecF C-terminal" evidence="10">
    <location>
        <begin position="228"/>
        <end position="399"/>
    </location>
</feature>
<reference evidence="13" key="1">
    <citation type="submission" date="2020-10" db="EMBL/GenBank/DDBJ databases">
        <authorList>
            <person name="Gilroy R."/>
        </authorList>
    </citation>
    <scope>NUCLEOTIDE SEQUENCE</scope>
    <source>
        <strain evidence="13">ChiSxjej2B14-8506</strain>
    </source>
</reference>
<feature type="transmembrane region" description="Helical" evidence="9">
    <location>
        <begin position="345"/>
        <end position="366"/>
    </location>
</feature>
<protein>
    <recommendedName>
        <fullName evidence="9">Protein translocase subunit SecD</fullName>
    </recommendedName>
</protein>
<dbReference type="PANTHER" id="PTHR30081:SF1">
    <property type="entry name" value="PROTEIN TRANSLOCASE SUBUNIT SECD"/>
    <property type="match status" value="1"/>
</dbReference>
<dbReference type="InterPro" id="IPR005791">
    <property type="entry name" value="SecD"/>
</dbReference>
<dbReference type="Proteomes" id="UP000824123">
    <property type="component" value="Unassembled WGS sequence"/>
</dbReference>
<evidence type="ECO:0000259" key="12">
    <source>
        <dbReference type="Pfam" id="PF22599"/>
    </source>
</evidence>
<keyword evidence="8 9" id="KW-0472">Membrane</keyword>
<reference evidence="13" key="2">
    <citation type="journal article" date="2021" name="PeerJ">
        <title>Extensive microbial diversity within the chicken gut microbiome revealed by metagenomics and culture.</title>
        <authorList>
            <person name="Gilroy R."/>
            <person name="Ravi A."/>
            <person name="Getino M."/>
            <person name="Pursley I."/>
            <person name="Horton D.L."/>
            <person name="Alikhan N.F."/>
            <person name="Baker D."/>
            <person name="Gharbi K."/>
            <person name="Hall N."/>
            <person name="Watson M."/>
            <person name="Adriaenssens E.M."/>
            <person name="Foster-Nyarko E."/>
            <person name="Jarju S."/>
            <person name="Secka A."/>
            <person name="Antonio M."/>
            <person name="Oren A."/>
            <person name="Chaudhuri R.R."/>
            <person name="La Ragione R."/>
            <person name="Hildebrand F."/>
            <person name="Pallen M.J."/>
        </authorList>
    </citation>
    <scope>NUCLEOTIDE SEQUENCE</scope>
    <source>
        <strain evidence="13">ChiSxjej2B14-8506</strain>
    </source>
</reference>
<dbReference type="PANTHER" id="PTHR30081">
    <property type="entry name" value="PROTEIN-EXPORT MEMBRANE PROTEIN SEC"/>
    <property type="match status" value="1"/>
</dbReference>
<keyword evidence="7 9" id="KW-0811">Translocation</keyword>
<accession>A0A9D1LPV5</accession>
<feature type="transmembrane region" description="Helical" evidence="9">
    <location>
        <begin position="302"/>
        <end position="324"/>
    </location>
</feature>
<dbReference type="Gene3D" id="3.30.70.3220">
    <property type="match status" value="1"/>
</dbReference>
<organism evidence="13 14">
    <name type="scientific">Candidatus Fimadaptatus faecigallinarum</name>
    <dbReference type="NCBI Taxonomy" id="2840814"/>
    <lineage>
        <taxon>Bacteria</taxon>
        <taxon>Bacillati</taxon>
        <taxon>Bacillota</taxon>
        <taxon>Clostridia</taxon>
        <taxon>Eubacteriales</taxon>
        <taxon>Candidatus Fimadaptatus</taxon>
    </lineage>
</organism>
<evidence type="ECO:0000256" key="4">
    <source>
        <dbReference type="ARBA" id="ARBA00022692"/>
    </source>
</evidence>
<keyword evidence="5 9" id="KW-0653">Protein transport</keyword>
<comment type="similarity">
    <text evidence="9">Belongs to the SecD/SecF family. SecD subfamily.</text>
</comment>
<gene>
    <name evidence="9 13" type="primary">secD</name>
    <name evidence="13" type="ORF">IAC59_01015</name>
</gene>
<dbReference type="GO" id="GO:0065002">
    <property type="term" value="P:intracellular protein transmembrane transport"/>
    <property type="evidence" value="ECO:0007669"/>
    <property type="project" value="UniProtKB-UniRule"/>
</dbReference>
<dbReference type="GO" id="GO:0043952">
    <property type="term" value="P:protein transport by the Sec complex"/>
    <property type="evidence" value="ECO:0007669"/>
    <property type="project" value="UniProtKB-UniRule"/>
</dbReference>
<dbReference type="InterPro" id="IPR054384">
    <property type="entry name" value="SecDF_P1_head"/>
</dbReference>
<comment type="subcellular location">
    <subcellularLocation>
        <location evidence="1 9">Cell membrane</location>
        <topology evidence="1 9">Multi-pass membrane protein</topology>
    </subcellularLocation>
</comment>
<evidence type="ECO:0000313" key="14">
    <source>
        <dbReference type="Proteomes" id="UP000824123"/>
    </source>
</evidence>
<evidence type="ECO:0000256" key="2">
    <source>
        <dbReference type="ARBA" id="ARBA00022448"/>
    </source>
</evidence>
<dbReference type="NCBIfam" id="TIGR01129">
    <property type="entry name" value="secD"/>
    <property type="match status" value="1"/>
</dbReference>
<name>A0A9D1LPV5_9FIRM</name>
<dbReference type="Gene3D" id="1.20.1640.10">
    <property type="entry name" value="Multidrug efflux transporter AcrB transmembrane domain"/>
    <property type="match status" value="1"/>
</dbReference>
<feature type="transmembrane region" description="Helical" evidence="9">
    <location>
        <begin position="378"/>
        <end position="397"/>
    </location>
</feature>
<dbReference type="Pfam" id="PF21760">
    <property type="entry name" value="SecD_1st"/>
    <property type="match status" value="1"/>
</dbReference>
<evidence type="ECO:0000256" key="5">
    <source>
        <dbReference type="ARBA" id="ARBA00022927"/>
    </source>
</evidence>
<evidence type="ECO:0000256" key="3">
    <source>
        <dbReference type="ARBA" id="ARBA00022475"/>
    </source>
</evidence>
<evidence type="ECO:0000256" key="6">
    <source>
        <dbReference type="ARBA" id="ARBA00022989"/>
    </source>
</evidence>
<feature type="transmembrane region" description="Helical" evidence="9">
    <location>
        <begin position="249"/>
        <end position="270"/>
    </location>
</feature>
<evidence type="ECO:0000259" key="11">
    <source>
        <dbReference type="Pfam" id="PF21760"/>
    </source>
</evidence>
<dbReference type="InterPro" id="IPR055344">
    <property type="entry name" value="SecD_SecF_C_bact"/>
</dbReference>
<dbReference type="NCBIfam" id="TIGR00916">
    <property type="entry name" value="2A0604s01"/>
    <property type="match status" value="1"/>
</dbReference>
<comment type="subunit">
    <text evidence="9">Forms a complex with SecF. Part of the essential Sec protein translocation apparatus which comprises SecA, SecYEG and auxiliary proteins SecDF. Other proteins may also be involved.</text>
</comment>
<keyword evidence="4 9" id="KW-0812">Transmembrane</keyword>
<evidence type="ECO:0000256" key="1">
    <source>
        <dbReference type="ARBA" id="ARBA00004651"/>
    </source>
</evidence>
<sequence length="413" mass="43625">MNRKGKDILILAIVVALTVCVGLLAINGAQIGKWRLKPVGSAISLGLDLRGGVYAVYKAKDPNQADLDSLIEGTISIMRTRLSDKGYNEATVTKQGSDRIRIEIPDVQDPAAVLDIIGTPAKLEFRTSDGTVVLTGDDVKSATAVTDAAGSEYKVRLVLNDSGKEAFAKATSESIGKAISIYLDDNEISAPTVNDAITGGEAVIEGNFTLDYARELASLIQSGALPLDIEQDEVSAVSATLGVDVIDRAVLAGVIGVILVMLFMIAVYRLSGVMASLALAIYIIVVFYCMALVPGIQLTLPGIAGIVLAIGMAVDANVIIFERIREELKTGRGIESAINRGFKNALSAIIDSNVTTIIASFVLMYFGTGSIRGFANTLFIGVVVSMITAIFVTRALLKCVAGIGFTNPKLYSR</sequence>
<comment type="function">
    <text evidence="9">Part of the Sec protein translocase complex. Interacts with the SecYEG preprotein conducting channel. SecDF uses the proton motive force (PMF) to complete protein translocation after the ATP-dependent function of SecA.</text>
</comment>
<dbReference type="InterPro" id="IPR001036">
    <property type="entry name" value="Acrflvin-R"/>
</dbReference>